<sequence>MSIVSLSDGSSSSFTAEDLKELAAELNFEITSNGDLQDYVRLLWSFEAVAKQVETGSDYICPPLRPRPLSTSRRYWKPSRANNPLNAWRHRCDLKAASPISDLLKARTVAIKDSISVAGLPTTLGAAPLLFSQDGEFPLSEIDATVVSRLLDSGAAIKGTSTCECFCASPLSCTAATGPVHNPRLCGYTAGGSSSGSCALVAAHWLASGGGSGSGDAQLGETVELAIGTDQAGSVRIPASYNGLYGLKPTFGLIPYTGAASMVAMIDHLGLIAHRLGDIAALLESVAGYDGLDPRMSPESPLVGQVKPYSRLLADFGRQVVARAPQSGRGWKIGLLTESFDVAGVAAEVRDTVRGSARRFFEAVGATVLEVSIPQHLEGPILWTAATRPSMSRWLYQGRSSGHLQFLPAHLQTRWPLSQPIYEALNSANPALTNILLSERFAERFLPAGIEAKAHRKVFELRDAYDRALEQVDVLITPCAPTLAMPHPGTPHHQANGPSVMDRLNPAIGLTSNTCPFNVTGHPAMNVPCGFASRPERPDIPLPIGMQIIGRRWSDEQVLNAAALFEKGRELAS</sequence>
<accession>A0ABR3X6Q2</accession>
<protein>
    <recommendedName>
        <fullName evidence="1">Amidase domain-containing protein</fullName>
    </recommendedName>
</protein>
<name>A0ABR3X6Q2_9PEZI</name>
<feature type="domain" description="Amidase" evidence="1">
    <location>
        <begin position="210"/>
        <end position="559"/>
    </location>
</feature>
<dbReference type="SUPFAM" id="SSF75304">
    <property type="entry name" value="Amidase signature (AS) enzymes"/>
    <property type="match status" value="1"/>
</dbReference>
<evidence type="ECO:0000313" key="2">
    <source>
        <dbReference type="EMBL" id="KAL1871332.1"/>
    </source>
</evidence>
<organism evidence="2 3">
    <name type="scientific">Phialemonium thermophilum</name>
    <dbReference type="NCBI Taxonomy" id="223376"/>
    <lineage>
        <taxon>Eukaryota</taxon>
        <taxon>Fungi</taxon>
        <taxon>Dikarya</taxon>
        <taxon>Ascomycota</taxon>
        <taxon>Pezizomycotina</taxon>
        <taxon>Sordariomycetes</taxon>
        <taxon>Sordariomycetidae</taxon>
        <taxon>Cephalothecales</taxon>
        <taxon>Cephalothecaceae</taxon>
        <taxon>Phialemonium</taxon>
    </lineage>
</organism>
<dbReference type="Gene3D" id="3.90.1300.10">
    <property type="entry name" value="Amidase signature (AS) domain"/>
    <property type="match status" value="1"/>
</dbReference>
<evidence type="ECO:0000313" key="3">
    <source>
        <dbReference type="Proteomes" id="UP001586593"/>
    </source>
</evidence>
<dbReference type="EMBL" id="JAZHXJ010000156">
    <property type="protein sequence ID" value="KAL1871332.1"/>
    <property type="molecule type" value="Genomic_DNA"/>
</dbReference>
<dbReference type="InterPro" id="IPR000120">
    <property type="entry name" value="Amidase"/>
</dbReference>
<dbReference type="PANTHER" id="PTHR11895">
    <property type="entry name" value="TRANSAMIDASE"/>
    <property type="match status" value="1"/>
</dbReference>
<dbReference type="Proteomes" id="UP001586593">
    <property type="component" value="Unassembled WGS sequence"/>
</dbReference>
<proteinExistence type="predicted"/>
<dbReference type="Pfam" id="PF01425">
    <property type="entry name" value="Amidase"/>
    <property type="match status" value="1"/>
</dbReference>
<dbReference type="PANTHER" id="PTHR11895:SF171">
    <property type="entry name" value="AMIDASE DOMAIN-CONTAINING PROTEIN"/>
    <property type="match status" value="1"/>
</dbReference>
<dbReference type="InterPro" id="IPR036928">
    <property type="entry name" value="AS_sf"/>
</dbReference>
<comment type="caution">
    <text evidence="2">The sequence shown here is derived from an EMBL/GenBank/DDBJ whole genome shotgun (WGS) entry which is preliminary data.</text>
</comment>
<gene>
    <name evidence="2" type="ORF">VTK73DRAFT_2086</name>
</gene>
<evidence type="ECO:0000259" key="1">
    <source>
        <dbReference type="Pfam" id="PF01425"/>
    </source>
</evidence>
<dbReference type="InterPro" id="IPR023631">
    <property type="entry name" value="Amidase_dom"/>
</dbReference>
<keyword evidence="3" id="KW-1185">Reference proteome</keyword>
<reference evidence="2 3" key="1">
    <citation type="journal article" date="2024" name="Commun. Biol.">
        <title>Comparative genomic analysis of thermophilic fungi reveals convergent evolutionary adaptations and gene losses.</title>
        <authorList>
            <person name="Steindorff A.S."/>
            <person name="Aguilar-Pontes M.V."/>
            <person name="Robinson A.J."/>
            <person name="Andreopoulos B."/>
            <person name="LaButti K."/>
            <person name="Kuo A."/>
            <person name="Mondo S."/>
            <person name="Riley R."/>
            <person name="Otillar R."/>
            <person name="Haridas S."/>
            <person name="Lipzen A."/>
            <person name="Grimwood J."/>
            <person name="Schmutz J."/>
            <person name="Clum A."/>
            <person name="Reid I.D."/>
            <person name="Moisan M.C."/>
            <person name="Butler G."/>
            <person name="Nguyen T.T.M."/>
            <person name="Dewar K."/>
            <person name="Conant G."/>
            <person name="Drula E."/>
            <person name="Henrissat B."/>
            <person name="Hansel C."/>
            <person name="Singer S."/>
            <person name="Hutchinson M.I."/>
            <person name="de Vries R.P."/>
            <person name="Natvig D.O."/>
            <person name="Powell A.J."/>
            <person name="Tsang A."/>
            <person name="Grigoriev I.V."/>
        </authorList>
    </citation>
    <scope>NUCLEOTIDE SEQUENCE [LARGE SCALE GENOMIC DNA]</scope>
    <source>
        <strain evidence="2 3">ATCC 24622</strain>
    </source>
</reference>